<feature type="transmembrane region" description="Helical" evidence="1">
    <location>
        <begin position="89"/>
        <end position="112"/>
    </location>
</feature>
<dbReference type="OrthoDB" id="849477at2"/>
<accession>A0A0N8PNW6</accession>
<dbReference type="AlphaFoldDB" id="A0A0N8PNW6"/>
<keyword evidence="1" id="KW-0812">Transmembrane</keyword>
<evidence type="ECO:0000313" key="2">
    <source>
        <dbReference type="EMBL" id="KPV42669.1"/>
    </source>
</evidence>
<sequence>MRTMILTILLLVVIGSPLWYIFTYIIAVVHEFGHYHFRRKYAVPTDVFIGRGSLRLNIGNWWFGLLPLKFCNYPASFLSLKTDRRFKTVIIAGIRVSLIVGAIGIFVSIALFLFHVEYILAGLLLILSASMIVGNVPNGLPSYQIYVNGKVKHKNGLPTLGDPVVGLSDGAWFKVWDKCILDHALVDELSAKLQVPTVRSTQEMKYLIERKAVRGAKLGLYHIPSQLSV</sequence>
<comment type="caution">
    <text evidence="2">The sequence shown here is derived from an EMBL/GenBank/DDBJ whole genome shotgun (WGS) entry which is preliminary data.</text>
</comment>
<feature type="transmembrane region" description="Helical" evidence="1">
    <location>
        <begin position="118"/>
        <end position="136"/>
    </location>
</feature>
<keyword evidence="1" id="KW-0472">Membrane</keyword>
<proteinExistence type="predicted"/>
<keyword evidence="3" id="KW-1185">Reference proteome</keyword>
<evidence type="ECO:0000313" key="3">
    <source>
        <dbReference type="Proteomes" id="UP000050482"/>
    </source>
</evidence>
<dbReference type="EMBL" id="LJCO01000071">
    <property type="protein sequence ID" value="KPV42669.1"/>
    <property type="molecule type" value="Genomic_DNA"/>
</dbReference>
<evidence type="ECO:0000256" key="1">
    <source>
        <dbReference type="SAM" id="Phobius"/>
    </source>
</evidence>
<feature type="transmembrane region" description="Helical" evidence="1">
    <location>
        <begin position="6"/>
        <end position="29"/>
    </location>
</feature>
<dbReference type="Proteomes" id="UP000050482">
    <property type="component" value="Unassembled WGS sequence"/>
</dbReference>
<reference evidence="2 3" key="1">
    <citation type="submission" date="2015-09" db="EMBL/GenBank/DDBJ databases">
        <title>Draft genome sequence of Alicyclobacillus ferrooxydans DSM 22381.</title>
        <authorList>
            <person name="Hemp J."/>
        </authorList>
    </citation>
    <scope>NUCLEOTIDE SEQUENCE [LARGE SCALE GENOMIC DNA]</scope>
    <source>
        <strain evidence="2 3">TC-34</strain>
    </source>
</reference>
<organism evidence="2 3">
    <name type="scientific">Alicyclobacillus ferrooxydans</name>
    <dbReference type="NCBI Taxonomy" id="471514"/>
    <lineage>
        <taxon>Bacteria</taxon>
        <taxon>Bacillati</taxon>
        <taxon>Bacillota</taxon>
        <taxon>Bacilli</taxon>
        <taxon>Bacillales</taxon>
        <taxon>Alicyclobacillaceae</taxon>
        <taxon>Alicyclobacillus</taxon>
    </lineage>
</organism>
<keyword evidence="1" id="KW-1133">Transmembrane helix</keyword>
<dbReference type="RefSeq" id="WP_054970214.1">
    <property type="nucleotide sequence ID" value="NZ_LJCO01000071.1"/>
</dbReference>
<protein>
    <submittedName>
        <fullName evidence="2">Uncharacterized protein</fullName>
    </submittedName>
</protein>
<name>A0A0N8PNW6_9BACL</name>
<dbReference type="PATRIC" id="fig|471514.4.peg.3502"/>
<gene>
    <name evidence="2" type="ORF">AN477_16180</name>
</gene>